<proteinExistence type="predicted"/>
<feature type="compositionally biased region" description="Low complexity" evidence="1">
    <location>
        <begin position="88"/>
        <end position="99"/>
    </location>
</feature>
<name>A0AA47N0M0_MERPO</name>
<protein>
    <submittedName>
        <fullName evidence="2">Uncharacterized protein</fullName>
    </submittedName>
</protein>
<gene>
    <name evidence="2" type="ORF">N1851_009058</name>
</gene>
<dbReference type="AlphaFoldDB" id="A0AA47N0M0"/>
<feature type="region of interest" description="Disordered" evidence="1">
    <location>
        <begin position="20"/>
        <end position="113"/>
    </location>
</feature>
<reference evidence="2" key="1">
    <citation type="journal article" date="2023" name="Front. Mar. Sci.">
        <title>A new Merluccius polli reference genome to investigate the effects of global change in West African waters.</title>
        <authorList>
            <person name="Mateo J.L."/>
            <person name="Blanco-Fernandez C."/>
            <person name="Garcia-Vazquez E."/>
            <person name="Machado-Schiaffino G."/>
        </authorList>
    </citation>
    <scope>NUCLEOTIDE SEQUENCE</scope>
    <source>
        <strain evidence="2">C29</strain>
        <tissue evidence="2">Fin</tissue>
    </source>
</reference>
<keyword evidence="3" id="KW-1185">Reference proteome</keyword>
<dbReference type="Proteomes" id="UP001174136">
    <property type="component" value="Unassembled WGS sequence"/>
</dbReference>
<accession>A0AA47N0M0</accession>
<evidence type="ECO:0000313" key="3">
    <source>
        <dbReference type="Proteomes" id="UP001174136"/>
    </source>
</evidence>
<organism evidence="2 3">
    <name type="scientific">Merluccius polli</name>
    <name type="common">Benguela hake</name>
    <name type="synonym">Merluccius cadenati</name>
    <dbReference type="NCBI Taxonomy" id="89951"/>
    <lineage>
        <taxon>Eukaryota</taxon>
        <taxon>Metazoa</taxon>
        <taxon>Chordata</taxon>
        <taxon>Craniata</taxon>
        <taxon>Vertebrata</taxon>
        <taxon>Euteleostomi</taxon>
        <taxon>Actinopterygii</taxon>
        <taxon>Neopterygii</taxon>
        <taxon>Teleostei</taxon>
        <taxon>Neoteleostei</taxon>
        <taxon>Acanthomorphata</taxon>
        <taxon>Zeiogadaria</taxon>
        <taxon>Gadariae</taxon>
        <taxon>Gadiformes</taxon>
        <taxon>Gadoidei</taxon>
        <taxon>Merlucciidae</taxon>
        <taxon>Merluccius</taxon>
    </lineage>
</organism>
<sequence>MDLRHQSSCAIAVSMINKTSKGAYARGSRTRTRNGQRTGGDEQNGQLVPQAKRLSRAHPLSPEPGRDAGDIEREQWDQQPRAPGGKLAAASTPWTPWPARESRGPAAPLGSLVDSSASELAGPTTLLSYHQITAT</sequence>
<comment type="caution">
    <text evidence="2">The sequence shown here is derived from an EMBL/GenBank/DDBJ whole genome shotgun (WGS) entry which is preliminary data.</text>
</comment>
<dbReference type="EMBL" id="JAOPHQ010001569">
    <property type="protein sequence ID" value="KAK0150178.1"/>
    <property type="molecule type" value="Genomic_DNA"/>
</dbReference>
<evidence type="ECO:0000256" key="1">
    <source>
        <dbReference type="SAM" id="MobiDB-lite"/>
    </source>
</evidence>
<evidence type="ECO:0000313" key="2">
    <source>
        <dbReference type="EMBL" id="KAK0150178.1"/>
    </source>
</evidence>
<feature type="compositionally biased region" description="Basic and acidic residues" evidence="1">
    <location>
        <begin position="64"/>
        <end position="76"/>
    </location>
</feature>